<dbReference type="Proteomes" id="UP000017668">
    <property type="component" value="Unassembled WGS sequence"/>
</dbReference>
<keyword evidence="2" id="KW-1185">Reference proteome</keyword>
<organism evidence="1 2">
    <name type="scientific">Bradyrhizobium lupini HPC(L)</name>
    <dbReference type="NCBI Taxonomy" id="1229491"/>
    <lineage>
        <taxon>Bacteria</taxon>
        <taxon>Pseudomonadati</taxon>
        <taxon>Pseudomonadota</taxon>
        <taxon>Alphaproteobacteria</taxon>
        <taxon>Hyphomicrobiales</taxon>
        <taxon>Nitrobacteraceae</taxon>
        <taxon>Bradyrhizobium</taxon>
    </lineage>
</organism>
<evidence type="ECO:0000313" key="1">
    <source>
        <dbReference type="EMBL" id="EKJ94359.1"/>
    </source>
</evidence>
<gene>
    <name evidence="1" type="ORF">C241_19367</name>
</gene>
<accession>A0ABN0HIE1</accession>
<dbReference type="EMBL" id="AMQQ01000029">
    <property type="protein sequence ID" value="EKJ94359.1"/>
    <property type="molecule type" value="Genomic_DNA"/>
</dbReference>
<proteinExistence type="predicted"/>
<reference evidence="1 2" key="1">
    <citation type="journal article" date="2013" name="Genome Announc.">
        <title>Genome Sequence of Rhizobium lupini HPC(L) Isolated from Saline Desert Soil, Kutch (Gujarat).</title>
        <authorList>
            <person name="Agarwal L."/>
            <person name="Purohit H.J."/>
        </authorList>
    </citation>
    <scope>NUCLEOTIDE SEQUENCE [LARGE SCALE GENOMIC DNA]</scope>
    <source>
        <strain evidence="2">HPC(L)</strain>
    </source>
</reference>
<name>A0ABN0HIE1_RHILU</name>
<sequence>MGDNRVRGTVFADPCRQGAGVYAAEADDAAGLQPGIQMLDGAEVRRVGDVGLEDDADGAAPGGGRQVFDIFFIGADIADMREGEGNDLAEIGGSVRISS</sequence>
<comment type="caution">
    <text evidence="1">The sequence shown here is derived from an EMBL/GenBank/DDBJ whole genome shotgun (WGS) entry which is preliminary data.</text>
</comment>
<protein>
    <submittedName>
        <fullName evidence="1">Uncharacterized protein</fullName>
    </submittedName>
</protein>
<evidence type="ECO:0000313" key="2">
    <source>
        <dbReference type="Proteomes" id="UP000017668"/>
    </source>
</evidence>